<dbReference type="Proteomes" id="UP000053105">
    <property type="component" value="Unassembled WGS sequence"/>
</dbReference>
<dbReference type="AlphaFoldDB" id="A0A0M9A5U0"/>
<feature type="compositionally biased region" description="Basic and acidic residues" evidence="1">
    <location>
        <begin position="676"/>
        <end position="692"/>
    </location>
</feature>
<feature type="compositionally biased region" description="Basic residues" evidence="1">
    <location>
        <begin position="513"/>
        <end position="524"/>
    </location>
</feature>
<reference evidence="2 3" key="1">
    <citation type="submission" date="2015-07" db="EMBL/GenBank/DDBJ databases">
        <title>The genome of Melipona quadrifasciata.</title>
        <authorList>
            <person name="Pan H."/>
            <person name="Kapheim K."/>
        </authorList>
    </citation>
    <scope>NUCLEOTIDE SEQUENCE [LARGE SCALE GENOMIC DNA]</scope>
    <source>
        <strain evidence="2">0111107301</strain>
        <tissue evidence="2">Whole body</tissue>
    </source>
</reference>
<evidence type="ECO:0000313" key="2">
    <source>
        <dbReference type="EMBL" id="KOX77825.1"/>
    </source>
</evidence>
<dbReference type="EMBL" id="KQ435727">
    <property type="protein sequence ID" value="KOX77825.1"/>
    <property type="molecule type" value="Genomic_DNA"/>
</dbReference>
<evidence type="ECO:0000256" key="1">
    <source>
        <dbReference type="SAM" id="MobiDB-lite"/>
    </source>
</evidence>
<organism evidence="2 3">
    <name type="scientific">Melipona quadrifasciata</name>
    <dbReference type="NCBI Taxonomy" id="166423"/>
    <lineage>
        <taxon>Eukaryota</taxon>
        <taxon>Metazoa</taxon>
        <taxon>Ecdysozoa</taxon>
        <taxon>Arthropoda</taxon>
        <taxon>Hexapoda</taxon>
        <taxon>Insecta</taxon>
        <taxon>Pterygota</taxon>
        <taxon>Neoptera</taxon>
        <taxon>Endopterygota</taxon>
        <taxon>Hymenoptera</taxon>
        <taxon>Apocrita</taxon>
        <taxon>Aculeata</taxon>
        <taxon>Apoidea</taxon>
        <taxon>Anthophila</taxon>
        <taxon>Apidae</taxon>
        <taxon>Melipona</taxon>
    </lineage>
</organism>
<keyword evidence="3" id="KW-1185">Reference proteome</keyword>
<feature type="compositionally biased region" description="Acidic residues" evidence="1">
    <location>
        <begin position="187"/>
        <end position="200"/>
    </location>
</feature>
<evidence type="ECO:0000313" key="3">
    <source>
        <dbReference type="Proteomes" id="UP000053105"/>
    </source>
</evidence>
<feature type="compositionally biased region" description="Basic residues" evidence="1">
    <location>
        <begin position="769"/>
        <end position="782"/>
    </location>
</feature>
<feature type="compositionally biased region" description="Basic and acidic residues" evidence="1">
    <location>
        <begin position="746"/>
        <end position="768"/>
    </location>
</feature>
<feature type="compositionally biased region" description="Basic and acidic residues" evidence="1">
    <location>
        <begin position="701"/>
        <end position="732"/>
    </location>
</feature>
<sequence length="804" mass="92552">MKRNVATRSLSKRWSGNKIERNVISKIYLEVALSFAEELGSAFESPWKTHLVGRPEPRYPITIPSIYAQSPLSDTGEERVMGRFPSIGPTSDKLQTETLNITGTQIQKMLPNVKKEKKTKSSLSKKEKVLTLVGRKYDKHVEAIAPETASCLTIMYWRVRRVVAVRGGVHEADTCVSPWLSIPSKDLEEDYTGKEEEEEETRGHREHNKVEQEAEDEEVMKEEDARREFAEFWLVGLHLHELCMIGLSEQAFTRELANEFVCNWTLIKISIKFYGNIIFNQVCCYSPISVEVNGLKQRSYRGNCPRNTDSRLYPVAFPCDGMENRSQSIGGGKREICQENKSGNKSIPRRVIAISKQCKCNNEFTFKRLELIEYRSKFSVETNGAPLYSILYLLLGHFQTIFGADNHRPTNRFRRFVLAGEHMTMAKCVTQGATSLGELLHVPRVAEEMKPARVRRPVEPLVNGLELTLEQKKIPLIIFGDAKRNIRQGWKSRIPQRRLRVYTDSGIRIRQLSRSKTSKAKRSRAAADAEEQESKKEEEEEKTKRGRCNGASANITVERIVKGACNLKRQFADTVVINYYTTRIAKIGRLLLEVKIEKMYSARIELMKINAKKFTVDNSFSPHPGDQIVPLWNPTSEITDQDTIFETWRTQTADRFYELAVSTAIPPTMRYREFPHFRNERKEQTDAQDRTRLALGSLQKEIVDPWESKERTNGRKEGHSERRGLKEPKTEQSEQQQQQQQQQEEANDRGETRQKNSGEVRCSKEQRQKRGLHRSRWTKRIKGGAGGGPGEKDQDWKPVERREK</sequence>
<feature type="region of interest" description="Disordered" evidence="1">
    <location>
        <begin position="676"/>
        <end position="804"/>
    </location>
</feature>
<feature type="region of interest" description="Disordered" evidence="1">
    <location>
        <begin position="187"/>
        <end position="219"/>
    </location>
</feature>
<feature type="compositionally biased region" description="Basic and acidic residues" evidence="1">
    <location>
        <begin position="532"/>
        <end position="543"/>
    </location>
</feature>
<protein>
    <submittedName>
        <fullName evidence="2">Uncharacterized protein</fullName>
    </submittedName>
</protein>
<feature type="compositionally biased region" description="Low complexity" evidence="1">
    <location>
        <begin position="733"/>
        <end position="744"/>
    </location>
</feature>
<accession>A0A0M9A5U0</accession>
<proteinExistence type="predicted"/>
<feature type="compositionally biased region" description="Basic and acidic residues" evidence="1">
    <location>
        <begin position="790"/>
        <end position="804"/>
    </location>
</feature>
<gene>
    <name evidence="2" type="ORF">WN51_05711</name>
</gene>
<name>A0A0M9A5U0_9HYME</name>
<feature type="region of interest" description="Disordered" evidence="1">
    <location>
        <begin position="513"/>
        <end position="547"/>
    </location>
</feature>